<dbReference type="AlphaFoldDB" id="A0A015STP3"/>
<gene>
    <name evidence="6" type="ORF">M124_2547</name>
</gene>
<proteinExistence type="predicted"/>
<keyword evidence="1 4" id="KW-0378">Hydrolase</keyword>
<dbReference type="SUPFAM" id="SSF52151">
    <property type="entry name" value="FabD/lysophospholipase-like"/>
    <property type="match status" value="1"/>
</dbReference>
<dbReference type="PANTHER" id="PTHR14226:SF76">
    <property type="entry name" value="NTE FAMILY PROTEIN RSSA"/>
    <property type="match status" value="1"/>
</dbReference>
<feature type="active site" description="Nucleophile" evidence="4">
    <location>
        <position position="64"/>
    </location>
</feature>
<organism evidence="6 7">
    <name type="scientific">Bacteroides fragilis str. 3988T(B)14</name>
    <dbReference type="NCBI Taxonomy" id="1339315"/>
    <lineage>
        <taxon>Bacteria</taxon>
        <taxon>Pseudomonadati</taxon>
        <taxon>Bacteroidota</taxon>
        <taxon>Bacteroidia</taxon>
        <taxon>Bacteroidales</taxon>
        <taxon>Bacteroidaceae</taxon>
        <taxon>Bacteroides</taxon>
    </lineage>
</organism>
<dbReference type="GO" id="GO:0016787">
    <property type="term" value="F:hydrolase activity"/>
    <property type="evidence" value="ECO:0007669"/>
    <property type="project" value="UniProtKB-UniRule"/>
</dbReference>
<evidence type="ECO:0000313" key="6">
    <source>
        <dbReference type="EMBL" id="EXY73647.1"/>
    </source>
</evidence>
<evidence type="ECO:0000313" key="7">
    <source>
        <dbReference type="Proteomes" id="UP000020529"/>
    </source>
</evidence>
<dbReference type="Pfam" id="PF01734">
    <property type="entry name" value="Patatin"/>
    <property type="match status" value="1"/>
</dbReference>
<dbReference type="EMBL" id="JGCY01000350">
    <property type="protein sequence ID" value="EXY73647.1"/>
    <property type="molecule type" value="Genomic_DNA"/>
</dbReference>
<dbReference type="Gene3D" id="3.40.1090.10">
    <property type="entry name" value="Cytosolic phospholipase A2 catalytic domain"/>
    <property type="match status" value="2"/>
</dbReference>
<accession>A0A015STP3</accession>
<evidence type="ECO:0000256" key="4">
    <source>
        <dbReference type="PROSITE-ProRule" id="PRU01161"/>
    </source>
</evidence>
<feature type="short sequence motif" description="GXSXG" evidence="4">
    <location>
        <begin position="62"/>
        <end position="66"/>
    </location>
</feature>
<name>A0A015STP3_BACFG</name>
<feature type="domain" description="PNPLA" evidence="5">
    <location>
        <begin position="31"/>
        <end position="222"/>
    </location>
</feature>
<feature type="active site" description="Proton acceptor" evidence="4">
    <location>
        <position position="209"/>
    </location>
</feature>
<feature type="short sequence motif" description="DGA/G" evidence="4">
    <location>
        <begin position="209"/>
        <end position="211"/>
    </location>
</feature>
<dbReference type="Gene3D" id="2.40.160.50">
    <property type="entry name" value="membrane protein fhac: a member of the omp85/tpsb transporter family"/>
    <property type="match status" value="1"/>
</dbReference>
<keyword evidence="3 4" id="KW-0443">Lipid metabolism</keyword>
<dbReference type="InterPro" id="IPR016035">
    <property type="entry name" value="Acyl_Trfase/lysoPLipase"/>
</dbReference>
<keyword evidence="2 4" id="KW-0442">Lipid degradation</keyword>
<dbReference type="PROSITE" id="PS51635">
    <property type="entry name" value="PNPLA"/>
    <property type="match status" value="1"/>
</dbReference>
<evidence type="ECO:0000259" key="5">
    <source>
        <dbReference type="PROSITE" id="PS51635"/>
    </source>
</evidence>
<dbReference type="PATRIC" id="fig|1339315.3.peg.3244"/>
<evidence type="ECO:0000256" key="2">
    <source>
        <dbReference type="ARBA" id="ARBA00022963"/>
    </source>
</evidence>
<evidence type="ECO:0000256" key="1">
    <source>
        <dbReference type="ARBA" id="ARBA00022801"/>
    </source>
</evidence>
<dbReference type="CDD" id="cd07205">
    <property type="entry name" value="Pat_PNPLA6_PNPLA7_NTE1_like"/>
    <property type="match status" value="1"/>
</dbReference>
<dbReference type="GO" id="GO:0016042">
    <property type="term" value="P:lipid catabolic process"/>
    <property type="evidence" value="ECO:0007669"/>
    <property type="project" value="UniProtKB-UniRule"/>
</dbReference>
<dbReference type="RefSeq" id="WP_022348262.1">
    <property type="nucleotide sequence ID" value="NZ_JGCY01000350.1"/>
</dbReference>
<feature type="short sequence motif" description="GXGXXG" evidence="4">
    <location>
        <begin position="35"/>
        <end position="40"/>
    </location>
</feature>
<sequence length="736" mass="82634">MKKHLSLILVLLPVLFLALPTLAQERKKVGVVLSGGGAKGVAHIQALKVIEEAGIPIDYIVGTSMGSIIGGLYSIGYTPQQLDSMVRKQDWMFLLSDRVKRSAMSLNEREKSEKYVFSFPFTKSPKDAVSGGIIKGQNLANLFTELTVGYHDSVDFNKLPIPFACVSQNIVNGEQIVFHNGILATAMRASMAIPGVFTPVRKDSMILIDGGMINNYPVDVARSMGADIIIGVDVQNNLKGIDKLNSAPDILSQIIDLTTKNNHQSNVGLTDTYIKVNVEGYSSASFTPAAIDSLMHRGEVAARKQWTSLLALKKKIGIADTFVPQSHGPYTMFSKDRTLHVEEITFSDVEENDKKWLMKKCKLQENSRISMRQIEQALFILRGNQSYSNASYTLTDTPEGYKLNFLLEKKYEKTINVGIRFDSEEIASLLINATAQLKTHIPSKVSVTGRLGKRYMARVDYTLEPMQQRNVNFSYMFQYNDINIYDHGDRAYNTTYKYHSGEFGFSDVWYKNFRFGFGARIEYFKYKDFLFKKPEFTMNVNSEYFISYFAQLRYNTFDKGYFPSKGSNFSGAYSLYTDNFARYNGHAPFSALSASWESVFSISNRLTLIPALYGRVLIGQEIPYAYENALGGDVFGRYLPQQLPFAGIYNIELTHNSVAVASLKLRQRMGSKHYITLAGNFALSDDNFFKILKGNRIYGCSIGYGLDSMFGPLEASLGYSNQSKDVGFYVNLGFSF</sequence>
<dbReference type="InterPro" id="IPR050301">
    <property type="entry name" value="NTE"/>
</dbReference>
<evidence type="ECO:0000256" key="3">
    <source>
        <dbReference type="ARBA" id="ARBA00023098"/>
    </source>
</evidence>
<dbReference type="Proteomes" id="UP000020529">
    <property type="component" value="Unassembled WGS sequence"/>
</dbReference>
<dbReference type="InterPro" id="IPR002641">
    <property type="entry name" value="PNPLA_dom"/>
</dbReference>
<dbReference type="Pfam" id="PF19143">
    <property type="entry name" value="Omp85_2"/>
    <property type="match status" value="1"/>
</dbReference>
<protein>
    <submittedName>
        <fullName evidence="6">Patatin-like phospholipase family protein</fullName>
    </submittedName>
</protein>
<reference evidence="6 7" key="1">
    <citation type="submission" date="2014-02" db="EMBL/GenBank/DDBJ databases">
        <authorList>
            <person name="Sears C."/>
            <person name="Carroll K."/>
            <person name="Sack B.R."/>
            <person name="Qadri F."/>
            <person name="Myers L.L."/>
            <person name="Chung G.-T."/>
            <person name="Escheverria P."/>
            <person name="Fraser C.M."/>
            <person name="Sadzewicz L."/>
            <person name="Shefchek K.A."/>
            <person name="Tallon L."/>
            <person name="Das S.P."/>
            <person name="Daugherty S."/>
            <person name="Mongodin E.F."/>
        </authorList>
    </citation>
    <scope>NUCLEOTIDE SEQUENCE [LARGE SCALE GENOMIC DNA]</scope>
    <source>
        <strain evidence="7">3988T(B)14</strain>
    </source>
</reference>
<dbReference type="InterPro" id="IPR043864">
    <property type="entry name" value="Omp85-like_dom"/>
</dbReference>
<dbReference type="PANTHER" id="PTHR14226">
    <property type="entry name" value="NEUROPATHY TARGET ESTERASE/SWISS CHEESE D.MELANOGASTER"/>
    <property type="match status" value="1"/>
</dbReference>
<comment type="caution">
    <text evidence="6">The sequence shown here is derived from an EMBL/GenBank/DDBJ whole genome shotgun (WGS) entry which is preliminary data.</text>
</comment>